<dbReference type="PRINTS" id="PR00039">
    <property type="entry name" value="HTHLYSR"/>
</dbReference>
<dbReference type="RefSeq" id="WP_162851253.1">
    <property type="nucleotide sequence ID" value="NZ_MWIN01000018.1"/>
</dbReference>
<dbReference type="InterPro" id="IPR036388">
    <property type="entry name" value="WH-like_DNA-bd_sf"/>
</dbReference>
<proteinExistence type="inferred from homology"/>
<comment type="caution">
    <text evidence="6">The sequence shown here is derived from an EMBL/GenBank/DDBJ whole genome shotgun (WGS) entry which is preliminary data.</text>
</comment>
<feature type="domain" description="HTH lysR-type" evidence="5">
    <location>
        <begin position="1"/>
        <end position="58"/>
    </location>
</feature>
<name>A0A4R7P5Z0_9GAMM</name>
<dbReference type="InterPro" id="IPR000847">
    <property type="entry name" value="LysR_HTH_N"/>
</dbReference>
<dbReference type="Pfam" id="PF03466">
    <property type="entry name" value="LysR_substrate"/>
    <property type="match status" value="1"/>
</dbReference>
<dbReference type="PROSITE" id="PS50931">
    <property type="entry name" value="HTH_LYSR"/>
    <property type="match status" value="1"/>
</dbReference>
<keyword evidence="2" id="KW-0805">Transcription regulation</keyword>
<evidence type="ECO:0000256" key="1">
    <source>
        <dbReference type="ARBA" id="ARBA00009437"/>
    </source>
</evidence>
<dbReference type="SUPFAM" id="SSF46785">
    <property type="entry name" value="Winged helix' DNA-binding domain"/>
    <property type="match status" value="1"/>
</dbReference>
<evidence type="ECO:0000259" key="5">
    <source>
        <dbReference type="PROSITE" id="PS50931"/>
    </source>
</evidence>
<reference evidence="6 7" key="1">
    <citation type="submission" date="2019-03" db="EMBL/GenBank/DDBJ databases">
        <title>Genomic Encyclopedia of Type Strains, Phase IV (KMG-IV): sequencing the most valuable type-strain genomes for metagenomic binning, comparative biology and taxonomic classification.</title>
        <authorList>
            <person name="Goeker M."/>
        </authorList>
    </citation>
    <scope>NUCLEOTIDE SEQUENCE [LARGE SCALE GENOMIC DNA]</scope>
    <source>
        <strain evidence="6 7">DSM 26377</strain>
    </source>
</reference>
<dbReference type="GO" id="GO:0032993">
    <property type="term" value="C:protein-DNA complex"/>
    <property type="evidence" value="ECO:0007669"/>
    <property type="project" value="TreeGrafter"/>
</dbReference>
<keyword evidence="4" id="KW-0804">Transcription</keyword>
<dbReference type="SUPFAM" id="SSF53850">
    <property type="entry name" value="Periplasmic binding protein-like II"/>
    <property type="match status" value="1"/>
</dbReference>
<organism evidence="6 7">
    <name type="scientific">Panacagrimonas perspica</name>
    <dbReference type="NCBI Taxonomy" id="381431"/>
    <lineage>
        <taxon>Bacteria</taxon>
        <taxon>Pseudomonadati</taxon>
        <taxon>Pseudomonadota</taxon>
        <taxon>Gammaproteobacteria</taxon>
        <taxon>Nevskiales</taxon>
        <taxon>Nevskiaceae</taxon>
        <taxon>Panacagrimonas</taxon>
    </lineage>
</organism>
<evidence type="ECO:0000256" key="2">
    <source>
        <dbReference type="ARBA" id="ARBA00023015"/>
    </source>
</evidence>
<evidence type="ECO:0000313" key="7">
    <source>
        <dbReference type="Proteomes" id="UP000295341"/>
    </source>
</evidence>
<evidence type="ECO:0000313" key="6">
    <source>
        <dbReference type="EMBL" id="TDU28892.1"/>
    </source>
</evidence>
<dbReference type="Gene3D" id="1.10.10.10">
    <property type="entry name" value="Winged helix-like DNA-binding domain superfamily/Winged helix DNA-binding domain"/>
    <property type="match status" value="1"/>
</dbReference>
<dbReference type="AlphaFoldDB" id="A0A4R7P5Z0"/>
<sequence length="288" mass="32099">MELRQIKHFMAVAETGSFTKASERVSISQPAMSASIAKLESELQVKLLDRSRTKIVPTPAGMRLKDRANAILSACSSIKAELRSVATPQPLRIGVLKTLATRPIANLISGYRCLVPGASFILVDGPAEDLRKRLSEKRVDAIITRLEGEAPEFRTRELFREKFVLAAPMDHRFAKEQSVRLSALDGEPYISRTACETFQATTKVLTERSIKFRVTYRTDQDDRALSLVAAGVGLTMLPELFRAPGIQHVQLSDFEIERTIAIQWHEDAEVPQLSQFIKIAASHDWQAA</sequence>
<gene>
    <name evidence="6" type="ORF">DFR24_3272</name>
</gene>
<dbReference type="InterPro" id="IPR005119">
    <property type="entry name" value="LysR_subst-bd"/>
</dbReference>
<dbReference type="CDD" id="cd05466">
    <property type="entry name" value="PBP2_LTTR_substrate"/>
    <property type="match status" value="1"/>
</dbReference>
<keyword evidence="3 6" id="KW-0238">DNA-binding</keyword>
<protein>
    <submittedName>
        <fullName evidence="6">DNA-binding transcriptional LysR family regulator</fullName>
    </submittedName>
</protein>
<dbReference type="EMBL" id="SOBT01000009">
    <property type="protein sequence ID" value="TDU28892.1"/>
    <property type="molecule type" value="Genomic_DNA"/>
</dbReference>
<dbReference type="Gene3D" id="3.40.190.290">
    <property type="match status" value="1"/>
</dbReference>
<dbReference type="Proteomes" id="UP000295341">
    <property type="component" value="Unassembled WGS sequence"/>
</dbReference>
<comment type="similarity">
    <text evidence="1">Belongs to the LysR transcriptional regulatory family.</text>
</comment>
<evidence type="ECO:0000256" key="3">
    <source>
        <dbReference type="ARBA" id="ARBA00023125"/>
    </source>
</evidence>
<dbReference type="PANTHER" id="PTHR30346:SF28">
    <property type="entry name" value="HTH-TYPE TRANSCRIPTIONAL REGULATOR CYNR"/>
    <property type="match status" value="1"/>
</dbReference>
<evidence type="ECO:0000256" key="4">
    <source>
        <dbReference type="ARBA" id="ARBA00023163"/>
    </source>
</evidence>
<dbReference type="PANTHER" id="PTHR30346">
    <property type="entry name" value="TRANSCRIPTIONAL DUAL REGULATOR HCAR-RELATED"/>
    <property type="match status" value="1"/>
</dbReference>
<dbReference type="FunFam" id="1.10.10.10:FF:000001">
    <property type="entry name" value="LysR family transcriptional regulator"/>
    <property type="match status" value="1"/>
</dbReference>
<accession>A0A4R7P5Z0</accession>
<keyword evidence="7" id="KW-1185">Reference proteome</keyword>
<dbReference type="InterPro" id="IPR036390">
    <property type="entry name" value="WH_DNA-bd_sf"/>
</dbReference>
<dbReference type="GO" id="GO:0003700">
    <property type="term" value="F:DNA-binding transcription factor activity"/>
    <property type="evidence" value="ECO:0007669"/>
    <property type="project" value="InterPro"/>
</dbReference>
<dbReference type="Pfam" id="PF00126">
    <property type="entry name" value="HTH_1"/>
    <property type="match status" value="1"/>
</dbReference>
<dbReference type="GO" id="GO:0003677">
    <property type="term" value="F:DNA binding"/>
    <property type="evidence" value="ECO:0007669"/>
    <property type="project" value="UniProtKB-KW"/>
</dbReference>